<proteinExistence type="predicted"/>
<comment type="caution">
    <text evidence="1">The sequence shown here is derived from an EMBL/GenBank/DDBJ whole genome shotgun (WGS) entry which is preliminary data.</text>
</comment>
<gene>
    <name evidence="1" type="ORF">EZS27_011617</name>
</gene>
<dbReference type="AlphaFoldDB" id="A0A5J4S5L3"/>
<sequence>MIYLFEDRKGRMNQFYNKSIDSNNLKEAIFDCTKDELERYVSENFPDAKAILFHRSYTFPKHNITNEDVKSFFVEKKIPFVFFSGGLSNNLYEENGIVLGDVNSGDMYKNLDLFLDELKLKRRINIPLLVYGKEYLINSLLAFQHRVMLYFVDKNNTDILAKSSIEEIIEITKEELKGDDFTIDKEKNKEKILDWLKKSINNSNSISIGTLYIQIQKMINNY</sequence>
<name>A0A5J4S5L3_9ZZZZ</name>
<dbReference type="EMBL" id="SNRY01000454">
    <property type="protein sequence ID" value="KAA6340521.1"/>
    <property type="molecule type" value="Genomic_DNA"/>
</dbReference>
<evidence type="ECO:0000313" key="1">
    <source>
        <dbReference type="EMBL" id="KAA6340521.1"/>
    </source>
</evidence>
<protein>
    <submittedName>
        <fullName evidence="1">Uncharacterized protein</fullName>
    </submittedName>
</protein>
<accession>A0A5J4S5L3</accession>
<reference evidence="1" key="1">
    <citation type="submission" date="2019-03" db="EMBL/GenBank/DDBJ databases">
        <title>Single cell metagenomics reveals metabolic interactions within the superorganism composed of flagellate Streblomastix strix and complex community of Bacteroidetes bacteria on its surface.</title>
        <authorList>
            <person name="Treitli S.C."/>
            <person name="Kolisko M."/>
            <person name="Husnik F."/>
            <person name="Keeling P."/>
            <person name="Hampl V."/>
        </authorList>
    </citation>
    <scope>NUCLEOTIDE SEQUENCE</scope>
    <source>
        <strain evidence="1">STM</strain>
    </source>
</reference>
<organism evidence="1">
    <name type="scientific">termite gut metagenome</name>
    <dbReference type="NCBI Taxonomy" id="433724"/>
    <lineage>
        <taxon>unclassified sequences</taxon>
        <taxon>metagenomes</taxon>
        <taxon>organismal metagenomes</taxon>
    </lineage>
</organism>